<evidence type="ECO:0000256" key="10">
    <source>
        <dbReference type="ARBA" id="ARBA00048017"/>
    </source>
</evidence>
<dbReference type="Gene3D" id="1.10.10.390">
    <property type="match status" value="1"/>
</dbReference>
<dbReference type="InterPro" id="IPR016181">
    <property type="entry name" value="Acyl_CoA_acyltransferase"/>
</dbReference>
<proteinExistence type="inferred from homology"/>
<dbReference type="FunCoup" id="K1VW61">
    <property type="interactions" value="594"/>
</dbReference>
<dbReference type="InterPro" id="IPR017380">
    <property type="entry name" value="Hist_AcTrfase_B-typ_cat-su"/>
</dbReference>
<dbReference type="GO" id="GO:0004402">
    <property type="term" value="F:histone acetyltransferase activity"/>
    <property type="evidence" value="ECO:0007669"/>
    <property type="project" value="UniProtKB-UniRule"/>
</dbReference>
<dbReference type="EC" id="2.3.1.48" evidence="3 11"/>
<dbReference type="EMBL" id="AMBO01000242">
    <property type="protein sequence ID" value="EKD03652.1"/>
    <property type="molecule type" value="Genomic_DNA"/>
</dbReference>
<comment type="subunit">
    <text evidence="11">Component of the HAT-B complex composed of at least HAT1 and HAT2. The HAT-B complex binds to histone H4 tail.</text>
</comment>
<keyword evidence="8 11" id="KW-0539">Nucleus</keyword>
<dbReference type="PANTHER" id="PTHR12046">
    <property type="entry name" value="HISTONE ACETYLTRANSFERASE TYPE B CATALYTIC SUBUNIT"/>
    <property type="match status" value="1"/>
</dbReference>
<comment type="similarity">
    <text evidence="2 11">Belongs to the HAT1 family.</text>
</comment>
<dbReference type="InterPro" id="IPR013523">
    <property type="entry name" value="Hist_AcTrfase_HAT1_C"/>
</dbReference>
<keyword evidence="5 11" id="KW-0808">Transferase</keyword>
<dbReference type="AlphaFoldDB" id="K1VW61"/>
<dbReference type="HOGENOM" id="CLU_036024_2_1_1"/>
<feature type="site" description="Interaction with histone H4 N-terminus" evidence="14">
    <location>
        <position position="185"/>
    </location>
</feature>
<dbReference type="Proteomes" id="UP000006757">
    <property type="component" value="Unassembled WGS sequence"/>
</dbReference>
<keyword evidence="11" id="KW-0963">Cytoplasm</keyword>
<keyword evidence="9 11" id="KW-0012">Acyltransferase</keyword>
<feature type="active site" description="Proton donor/acceptor" evidence="12">
    <location>
        <position position="260"/>
    </location>
</feature>
<evidence type="ECO:0000256" key="14">
    <source>
        <dbReference type="PIRSR" id="PIRSR038084-3"/>
    </source>
</evidence>
<dbReference type="GO" id="GO:0042393">
    <property type="term" value="F:histone binding"/>
    <property type="evidence" value="ECO:0007669"/>
    <property type="project" value="InterPro"/>
</dbReference>
<protein>
    <recommendedName>
        <fullName evidence="4 11">Histone acetyltransferase type B catalytic subunit</fullName>
        <ecNumber evidence="3 11">2.3.1.48</ecNumber>
    </recommendedName>
</protein>
<dbReference type="CDD" id="cd04301">
    <property type="entry name" value="NAT_SF"/>
    <property type="match status" value="1"/>
</dbReference>
<reference evidence="17 18" key="1">
    <citation type="journal article" date="2012" name="Eukaryot. Cell">
        <title>Genome sequence of the Trichosporon asahii environmental strain CBS 8904.</title>
        <authorList>
            <person name="Yang R.Y."/>
            <person name="Li H.T."/>
            <person name="Zhu H."/>
            <person name="Zhou G.P."/>
            <person name="Wang M."/>
            <person name="Wang L."/>
        </authorList>
    </citation>
    <scope>NUCLEOTIDE SEQUENCE [LARGE SCALE GENOMIC DNA]</scope>
    <source>
        <strain evidence="17 18">CBS 8904</strain>
    </source>
</reference>
<dbReference type="Pfam" id="PF21184">
    <property type="entry name" value="HAT1_C_fung"/>
    <property type="match status" value="1"/>
</dbReference>
<evidence type="ECO:0000259" key="15">
    <source>
        <dbReference type="Pfam" id="PF00583"/>
    </source>
</evidence>
<comment type="caution">
    <text evidence="17">The sequence shown here is derived from an EMBL/GenBank/DDBJ whole genome shotgun (WGS) entry which is preliminary data.</text>
</comment>
<evidence type="ECO:0000256" key="4">
    <source>
        <dbReference type="ARBA" id="ARBA00021268"/>
    </source>
</evidence>
<dbReference type="OMA" id="HNANECI"/>
<keyword evidence="7" id="KW-0234">DNA repair</keyword>
<comment type="catalytic activity">
    <reaction evidence="10 11">
        <text>L-lysyl-[protein] + acetyl-CoA = N(6)-acetyl-L-lysyl-[protein] + CoA + H(+)</text>
        <dbReference type="Rhea" id="RHEA:45948"/>
        <dbReference type="Rhea" id="RHEA-COMP:9752"/>
        <dbReference type="Rhea" id="RHEA-COMP:10731"/>
        <dbReference type="ChEBI" id="CHEBI:15378"/>
        <dbReference type="ChEBI" id="CHEBI:29969"/>
        <dbReference type="ChEBI" id="CHEBI:57287"/>
        <dbReference type="ChEBI" id="CHEBI:57288"/>
        <dbReference type="ChEBI" id="CHEBI:61930"/>
        <dbReference type="EC" id="2.3.1.48"/>
    </reaction>
</comment>
<evidence type="ECO:0000256" key="5">
    <source>
        <dbReference type="ARBA" id="ARBA00022679"/>
    </source>
</evidence>
<evidence type="ECO:0000256" key="8">
    <source>
        <dbReference type="ARBA" id="ARBA00023242"/>
    </source>
</evidence>
<feature type="region of interest" description="Interaction with histone H4 N-terminus" evidence="13">
    <location>
        <begin position="50"/>
        <end position="52"/>
    </location>
</feature>
<dbReference type="GO" id="GO:0005737">
    <property type="term" value="C:cytoplasm"/>
    <property type="evidence" value="ECO:0007669"/>
    <property type="project" value="UniProtKB-SubCell"/>
</dbReference>
<dbReference type="Gene3D" id="3.90.360.10">
    <property type="entry name" value="Histone acetyl transferase 1 (HAT1), N-terminal domain"/>
    <property type="match status" value="1"/>
</dbReference>
<dbReference type="PIRSF" id="PIRSF038084">
    <property type="entry name" value="HAT-B_cat"/>
    <property type="match status" value="1"/>
</dbReference>
<dbReference type="GO" id="GO:0000781">
    <property type="term" value="C:chromosome, telomeric region"/>
    <property type="evidence" value="ECO:0007669"/>
    <property type="project" value="GOC"/>
</dbReference>
<evidence type="ECO:0000256" key="7">
    <source>
        <dbReference type="ARBA" id="ARBA00023204"/>
    </source>
</evidence>
<dbReference type="SUPFAM" id="SSF55729">
    <property type="entry name" value="Acyl-CoA N-acyltransferases (Nat)"/>
    <property type="match status" value="1"/>
</dbReference>
<dbReference type="OrthoDB" id="10253098at2759"/>
<feature type="binding site" evidence="13">
    <location>
        <position position="272"/>
    </location>
    <ligand>
        <name>acetyl-CoA</name>
        <dbReference type="ChEBI" id="CHEBI:57288"/>
    </ligand>
</feature>
<comment type="subcellular location">
    <subcellularLocation>
        <location evidence="11">Cytoplasm</location>
    </subcellularLocation>
    <subcellularLocation>
        <location evidence="1 11">Nucleus</location>
    </subcellularLocation>
</comment>
<dbReference type="GO" id="GO:0006281">
    <property type="term" value="P:DNA repair"/>
    <property type="evidence" value="ECO:0007669"/>
    <property type="project" value="UniProtKB-KW"/>
</dbReference>
<dbReference type="GO" id="GO:0031509">
    <property type="term" value="P:subtelomeric heterochromatin formation"/>
    <property type="evidence" value="ECO:0007669"/>
    <property type="project" value="InterPro"/>
</dbReference>
<dbReference type="STRING" id="1220162.K1VW61"/>
<dbReference type="eggNOG" id="KOG2696">
    <property type="taxonomic scope" value="Eukaryota"/>
</dbReference>
<dbReference type="InParanoid" id="K1VW61"/>
<dbReference type="InterPro" id="IPR019467">
    <property type="entry name" value="Hat1_N"/>
</dbReference>
<evidence type="ECO:0000256" key="1">
    <source>
        <dbReference type="ARBA" id="ARBA00004123"/>
    </source>
</evidence>
<evidence type="ECO:0000256" key="2">
    <source>
        <dbReference type="ARBA" id="ARBA00010543"/>
    </source>
</evidence>
<feature type="region of interest" description="Interaction with histone H4 N-terminus" evidence="13">
    <location>
        <begin position="209"/>
        <end position="211"/>
    </location>
</feature>
<dbReference type="Pfam" id="PF00583">
    <property type="entry name" value="Acetyltransf_1"/>
    <property type="match status" value="1"/>
</dbReference>
<evidence type="ECO:0000256" key="11">
    <source>
        <dbReference type="PIRNR" id="PIRNR038084"/>
    </source>
</evidence>
<dbReference type="InterPro" id="IPR000182">
    <property type="entry name" value="GNAT_dom"/>
</dbReference>
<evidence type="ECO:0000256" key="9">
    <source>
        <dbReference type="ARBA" id="ARBA00023315"/>
    </source>
</evidence>
<accession>K1VW61</accession>
<feature type="domain" description="N-acetyltransferase" evidence="15">
    <location>
        <begin position="191"/>
        <end position="261"/>
    </location>
</feature>
<feature type="binding site" evidence="13">
    <location>
        <begin position="225"/>
        <end position="227"/>
    </location>
    <ligand>
        <name>acetyl-CoA</name>
        <dbReference type="ChEBI" id="CHEBI:57288"/>
    </ligand>
</feature>
<keyword evidence="6" id="KW-0227">DNA damage</keyword>
<name>K1VW61_TRIAC</name>
<dbReference type="Pfam" id="PF10394">
    <property type="entry name" value="Hat1_N"/>
    <property type="match status" value="1"/>
</dbReference>
<comment type="function">
    <text evidence="11">Catalytic component of the histone acetylase B (HAT-B) complex. Has intrinsic substrate specificity that modifies lysine in recognition sequence GXGKXG. Involved in DNA double-strand break repair.</text>
</comment>
<dbReference type="GO" id="GO:0005634">
    <property type="term" value="C:nucleus"/>
    <property type="evidence" value="ECO:0007669"/>
    <property type="project" value="UniProtKB-SubCell"/>
</dbReference>
<sequence length="385" mass="44470">MADNDEAWVTNSNEALNLQLAEEDAEQLHGEDRVVIEPFHPDFTYPIFGDQEKIFGYKGLDIKLHFASGSLKQFLQITYDEKIEDEATPADDVEGELFKFLPADYTKSAVAFEQTVEEDAKSFKPMGELIGSYTLRAASSKGKGKANGEGPAADADHAVSYEMFKIFILLFIEGGSYIQEDEEAWEFEKRRRPDTDIETYHFVGYTSLYPFWCFPDQVRLRLSQFVILPPYQHLGHGSRLYSALFKHMLGREGVAELTVEDPAEAFEDLRDRNDLRFLVEQGVPEDPKFLEGVGDNSRAERAKWEAGLRKKYKIAQRQFDRLLEMLLLRQLDRKDAAKVRAYRLQVKARLYRFNYMTPEERKEALAKTYDTVVDDYDRILGMTFH</sequence>
<evidence type="ECO:0000256" key="13">
    <source>
        <dbReference type="PIRSR" id="PIRSR038084-2"/>
    </source>
</evidence>
<feature type="binding site" evidence="13">
    <location>
        <begin position="232"/>
        <end position="238"/>
    </location>
    <ligand>
        <name>acetyl-CoA</name>
        <dbReference type="ChEBI" id="CHEBI:57288"/>
    </ligand>
</feature>
<feature type="domain" description="Histone acetyl transferase HAT1 N-terminal" evidence="16">
    <location>
        <begin position="8"/>
        <end position="173"/>
    </location>
</feature>
<evidence type="ECO:0000313" key="17">
    <source>
        <dbReference type="EMBL" id="EKD03652.1"/>
    </source>
</evidence>
<organism evidence="17 18">
    <name type="scientific">Trichosporon asahii var. asahii (strain CBS 8904)</name>
    <name type="common">Yeast</name>
    <dbReference type="NCBI Taxonomy" id="1220162"/>
    <lineage>
        <taxon>Eukaryota</taxon>
        <taxon>Fungi</taxon>
        <taxon>Dikarya</taxon>
        <taxon>Basidiomycota</taxon>
        <taxon>Agaricomycotina</taxon>
        <taxon>Tremellomycetes</taxon>
        <taxon>Trichosporonales</taxon>
        <taxon>Trichosporonaceae</taxon>
        <taxon>Trichosporon</taxon>
    </lineage>
</organism>
<evidence type="ECO:0000256" key="12">
    <source>
        <dbReference type="PIRSR" id="PIRSR038084-1"/>
    </source>
</evidence>
<evidence type="ECO:0000313" key="18">
    <source>
        <dbReference type="Proteomes" id="UP000006757"/>
    </source>
</evidence>
<gene>
    <name evidence="17" type="ORF">A1Q2_01998</name>
</gene>
<keyword evidence="18" id="KW-1185">Reference proteome</keyword>
<dbReference type="InterPro" id="IPR037113">
    <property type="entry name" value="Hat1_N_sf"/>
</dbReference>
<evidence type="ECO:0000259" key="16">
    <source>
        <dbReference type="Pfam" id="PF10394"/>
    </source>
</evidence>
<dbReference type="Gene3D" id="3.40.630.30">
    <property type="match status" value="1"/>
</dbReference>
<evidence type="ECO:0000256" key="6">
    <source>
        <dbReference type="ARBA" id="ARBA00022763"/>
    </source>
</evidence>
<evidence type="ECO:0000256" key="3">
    <source>
        <dbReference type="ARBA" id="ARBA00013184"/>
    </source>
</evidence>